<dbReference type="PANTHER" id="PTHR16038">
    <property type="entry name" value="NOP SEVEN ASSOCIATED PROTEIN 1"/>
    <property type="match status" value="1"/>
</dbReference>
<dbReference type="GO" id="GO:0005730">
    <property type="term" value="C:nucleolus"/>
    <property type="evidence" value="ECO:0007669"/>
    <property type="project" value="InterPro"/>
</dbReference>
<dbReference type="EMBL" id="JAEUBD010001540">
    <property type="protein sequence ID" value="KAH3659240.1"/>
    <property type="molecule type" value="Genomic_DNA"/>
</dbReference>
<evidence type="ECO:0000256" key="1">
    <source>
        <dbReference type="ARBA" id="ARBA00002889"/>
    </source>
</evidence>
<dbReference type="InterPro" id="IPR015943">
    <property type="entry name" value="WD40/YVTN_repeat-like_dom_sf"/>
</dbReference>
<reference evidence="6" key="1">
    <citation type="journal article" date="2021" name="Open Biol.">
        <title>Shared evolutionary footprints suggest mitochondrial oxidative damage underlies multiple complex I losses in fungi.</title>
        <authorList>
            <person name="Schikora-Tamarit M.A."/>
            <person name="Marcet-Houben M."/>
            <person name="Nosek J."/>
            <person name="Gabaldon T."/>
        </authorList>
    </citation>
    <scope>NUCLEOTIDE SEQUENCE</scope>
    <source>
        <strain evidence="6">NCAIM Y.01608</strain>
    </source>
</reference>
<feature type="compositionally biased region" description="Basic and acidic residues" evidence="5">
    <location>
        <begin position="325"/>
        <end position="339"/>
    </location>
</feature>
<name>A0A9P8SYW6_9ASCO</name>
<comment type="subunit">
    <text evidence="3">Component of the pre-66S ribosomal particle.</text>
</comment>
<evidence type="ECO:0000313" key="7">
    <source>
        <dbReference type="Proteomes" id="UP000788993"/>
    </source>
</evidence>
<evidence type="ECO:0000313" key="6">
    <source>
        <dbReference type="EMBL" id="KAH3659240.1"/>
    </source>
</evidence>
<protein>
    <recommendedName>
        <fullName evidence="4">Ribosome biogenesis protein NSA1</fullName>
    </recommendedName>
</protein>
<evidence type="ECO:0000256" key="4">
    <source>
        <dbReference type="ARBA" id="ARBA00014234"/>
    </source>
</evidence>
<dbReference type="GO" id="GO:0030687">
    <property type="term" value="C:preribosome, large subunit precursor"/>
    <property type="evidence" value="ECO:0007669"/>
    <property type="project" value="TreeGrafter"/>
</dbReference>
<evidence type="ECO:0000256" key="2">
    <source>
        <dbReference type="ARBA" id="ARBA00007861"/>
    </source>
</evidence>
<comment type="function">
    <text evidence="1">Involved in the biogenesis of the 60S ribosomal subunit.</text>
</comment>
<evidence type="ECO:0000256" key="5">
    <source>
        <dbReference type="SAM" id="MobiDB-lite"/>
    </source>
</evidence>
<evidence type="ECO:0000256" key="3">
    <source>
        <dbReference type="ARBA" id="ARBA00011187"/>
    </source>
</evidence>
<sequence>MKLLVSAEESGALKEVICVKGTDTSKQQAPQPTSIKTFCQETRNTKIQHFILYKNYVVAARQGGSICIYNSEDEYAEVKKIGSLYASAEDAFVSLFELGEKIYACTEAGNLSIIEPENWVHTSTKLKGPISSFCGDVSRPGIFAYGGKETDLTVIKLDTMEVLFRGKNVSNNRLDLREPIWISKVAFATNPQDGPDVYKLVTVTRYGHVRYYDSTKGRRPVLNFKLSDKPLITMAKLNDCEIVCSDTHVTTAKFNFKNGSMLGKFQGAVGSIKAVHVQDNVLVTGGLDRYVRCFDLGSRNIIAKVYMGTQISDVCLVEANEEQPEEKPQDVKPKAKERNDLEEEAEDDESSDEEEMWQRLQSSLAEKRKKRKLK</sequence>
<dbReference type="InterPro" id="IPR037379">
    <property type="entry name" value="WDR74/Nsa1"/>
</dbReference>
<dbReference type="AlphaFoldDB" id="A0A9P8SYW6"/>
<proteinExistence type="inferred from homology"/>
<gene>
    <name evidence="6" type="ORF">OGATHE_006124</name>
</gene>
<feature type="compositionally biased region" description="Acidic residues" evidence="5">
    <location>
        <begin position="340"/>
        <end position="355"/>
    </location>
</feature>
<feature type="region of interest" description="Disordered" evidence="5">
    <location>
        <begin position="320"/>
        <end position="374"/>
    </location>
</feature>
<dbReference type="CDD" id="cd22858">
    <property type="entry name" value="Nsa1"/>
    <property type="match status" value="1"/>
</dbReference>
<keyword evidence="7" id="KW-1185">Reference proteome</keyword>
<accession>A0A9P8SYW6</accession>
<dbReference type="SUPFAM" id="SSF50978">
    <property type="entry name" value="WD40 repeat-like"/>
    <property type="match status" value="1"/>
</dbReference>
<comment type="caution">
    <text evidence="6">The sequence shown here is derived from an EMBL/GenBank/DDBJ whole genome shotgun (WGS) entry which is preliminary data.</text>
</comment>
<dbReference type="Gene3D" id="2.130.10.10">
    <property type="entry name" value="YVTN repeat-like/Quinoprotein amine dehydrogenase"/>
    <property type="match status" value="1"/>
</dbReference>
<dbReference type="Proteomes" id="UP000788993">
    <property type="component" value="Unassembled WGS sequence"/>
</dbReference>
<comment type="similarity">
    <text evidence="2">Belongs to the NSA1 family.</text>
</comment>
<reference evidence="6" key="2">
    <citation type="submission" date="2021-01" db="EMBL/GenBank/DDBJ databases">
        <authorList>
            <person name="Schikora-Tamarit M.A."/>
        </authorList>
    </citation>
    <scope>NUCLEOTIDE SEQUENCE</scope>
    <source>
        <strain evidence="6">NCAIM Y.01608</strain>
    </source>
</reference>
<dbReference type="PANTHER" id="PTHR16038:SF4">
    <property type="entry name" value="WD REPEAT-CONTAINING PROTEIN 74"/>
    <property type="match status" value="1"/>
</dbReference>
<organism evidence="6 7">
    <name type="scientific">Ogataea polymorpha</name>
    <dbReference type="NCBI Taxonomy" id="460523"/>
    <lineage>
        <taxon>Eukaryota</taxon>
        <taxon>Fungi</taxon>
        <taxon>Dikarya</taxon>
        <taxon>Ascomycota</taxon>
        <taxon>Saccharomycotina</taxon>
        <taxon>Pichiomycetes</taxon>
        <taxon>Pichiales</taxon>
        <taxon>Pichiaceae</taxon>
        <taxon>Ogataea</taxon>
    </lineage>
</organism>
<dbReference type="GO" id="GO:0042273">
    <property type="term" value="P:ribosomal large subunit biogenesis"/>
    <property type="evidence" value="ECO:0007669"/>
    <property type="project" value="InterPro"/>
</dbReference>
<dbReference type="InterPro" id="IPR036322">
    <property type="entry name" value="WD40_repeat_dom_sf"/>
</dbReference>